<comment type="caution">
    <text evidence="2">The sequence shown here is derived from an EMBL/GenBank/DDBJ whole genome shotgun (WGS) entry which is preliminary data.</text>
</comment>
<organism evidence="2 3">
    <name type="scientific">Fusarium musae</name>
    <dbReference type="NCBI Taxonomy" id="1042133"/>
    <lineage>
        <taxon>Eukaryota</taxon>
        <taxon>Fungi</taxon>
        <taxon>Dikarya</taxon>
        <taxon>Ascomycota</taxon>
        <taxon>Pezizomycotina</taxon>
        <taxon>Sordariomycetes</taxon>
        <taxon>Hypocreomycetidae</taxon>
        <taxon>Hypocreales</taxon>
        <taxon>Nectriaceae</taxon>
        <taxon>Fusarium</taxon>
    </lineage>
</organism>
<dbReference type="Proteomes" id="UP000827133">
    <property type="component" value="Unassembled WGS sequence"/>
</dbReference>
<evidence type="ECO:0000256" key="1">
    <source>
        <dbReference type="SAM" id="MobiDB-lite"/>
    </source>
</evidence>
<reference evidence="2" key="1">
    <citation type="journal article" date="2021" name="Mol. Plant Microbe Interact.">
        <title>Telomere to telomere genome assembly of Fusarium musae F31, causal agent of crown rot disease of banana.</title>
        <authorList>
            <person name="Degradi L."/>
            <person name="Tava V."/>
            <person name="Kunova A."/>
            <person name="Cortesi P."/>
            <person name="Saracchi M."/>
            <person name="Pasquali M."/>
        </authorList>
    </citation>
    <scope>NUCLEOTIDE SEQUENCE</scope>
    <source>
        <strain evidence="2">F31</strain>
    </source>
</reference>
<feature type="region of interest" description="Disordered" evidence="1">
    <location>
        <begin position="61"/>
        <end position="123"/>
    </location>
</feature>
<dbReference type="GeneID" id="68320186"/>
<name>A0A9P8IJ10_9HYPO</name>
<dbReference type="AlphaFoldDB" id="A0A9P8IJ10"/>
<gene>
    <name evidence="2" type="ORF">J7337_012330</name>
</gene>
<evidence type="ECO:0000313" key="2">
    <source>
        <dbReference type="EMBL" id="KAG9495772.1"/>
    </source>
</evidence>
<evidence type="ECO:0000313" key="3">
    <source>
        <dbReference type="Proteomes" id="UP000827133"/>
    </source>
</evidence>
<accession>A0A9P8IJ10</accession>
<keyword evidence="3" id="KW-1185">Reference proteome</keyword>
<sequence>MGHCRETLTVTGDAVTVAVDVVVITTEEIQPISNKTTWVVSTVTASAIEQCFLEKYSMLARGSGSQGGPAQAIPVSSSDNVSPAASVPAASDESRPVDDPAQGRLGSDDDLPLVVGSDGDSME</sequence>
<dbReference type="RefSeq" id="XP_044674772.1">
    <property type="nucleotide sequence ID" value="XM_044829856.1"/>
</dbReference>
<proteinExistence type="predicted"/>
<protein>
    <submittedName>
        <fullName evidence="2">Uncharacterized protein</fullName>
    </submittedName>
</protein>
<feature type="compositionally biased region" description="Low complexity" evidence="1">
    <location>
        <begin position="74"/>
        <end position="91"/>
    </location>
</feature>
<dbReference type="EMBL" id="JAHBCI010000010">
    <property type="protein sequence ID" value="KAG9495772.1"/>
    <property type="molecule type" value="Genomic_DNA"/>
</dbReference>
<dbReference type="KEGG" id="fmu:J7337_012330"/>